<reference evidence="2 3" key="1">
    <citation type="submission" date="2021-04" db="EMBL/GenBank/DDBJ databases">
        <title>The genome sequence of type strain Ideonella paludis KCTC 32238.</title>
        <authorList>
            <person name="Liu Y."/>
        </authorList>
    </citation>
    <scope>NUCLEOTIDE SEQUENCE [LARGE SCALE GENOMIC DNA]</scope>
    <source>
        <strain evidence="2 3">KCTC 32238</strain>
    </source>
</reference>
<sequence>MYEPRSARPLTRPEFHRRLLGQAAWVLALLMCSLLLGMAGYMVFEHLSLVDAFLNAAMLLGGMGPVNPPQTVGGKIFAGCYALYAGLVFIVTAAMMFTPVLHRLLHHFHWDDKAR</sequence>
<dbReference type="EMBL" id="JAGQDG010000009">
    <property type="protein sequence ID" value="MBQ0937579.1"/>
    <property type="molecule type" value="Genomic_DNA"/>
</dbReference>
<keyword evidence="3" id="KW-1185">Reference proteome</keyword>
<comment type="caution">
    <text evidence="2">The sequence shown here is derived from an EMBL/GenBank/DDBJ whole genome shotgun (WGS) entry which is preliminary data.</text>
</comment>
<keyword evidence="1" id="KW-0472">Membrane</keyword>
<keyword evidence="1" id="KW-0812">Transmembrane</keyword>
<dbReference type="Gene3D" id="1.10.287.70">
    <property type="match status" value="1"/>
</dbReference>
<feature type="transmembrane region" description="Helical" evidence="1">
    <location>
        <begin position="76"/>
        <end position="97"/>
    </location>
</feature>
<gene>
    <name evidence="2" type="ORF">KAK11_19800</name>
</gene>
<proteinExistence type="predicted"/>
<evidence type="ECO:0000313" key="3">
    <source>
        <dbReference type="Proteomes" id="UP000672097"/>
    </source>
</evidence>
<evidence type="ECO:0000256" key="1">
    <source>
        <dbReference type="SAM" id="Phobius"/>
    </source>
</evidence>
<evidence type="ECO:0008006" key="4">
    <source>
        <dbReference type="Google" id="ProtNLM"/>
    </source>
</evidence>
<dbReference type="SUPFAM" id="SSF81324">
    <property type="entry name" value="Voltage-gated potassium channels"/>
    <property type="match status" value="1"/>
</dbReference>
<dbReference type="RefSeq" id="WP_210811188.1">
    <property type="nucleotide sequence ID" value="NZ_JAGQDG010000009.1"/>
</dbReference>
<organism evidence="2 3">
    <name type="scientific">Ideonella paludis</name>
    <dbReference type="NCBI Taxonomy" id="1233411"/>
    <lineage>
        <taxon>Bacteria</taxon>
        <taxon>Pseudomonadati</taxon>
        <taxon>Pseudomonadota</taxon>
        <taxon>Betaproteobacteria</taxon>
        <taxon>Burkholderiales</taxon>
        <taxon>Sphaerotilaceae</taxon>
        <taxon>Ideonella</taxon>
    </lineage>
</organism>
<dbReference type="Proteomes" id="UP000672097">
    <property type="component" value="Unassembled WGS sequence"/>
</dbReference>
<protein>
    <recommendedName>
        <fullName evidence="4">Two pore domain potassium channel family protein</fullName>
    </recommendedName>
</protein>
<keyword evidence="1" id="KW-1133">Transmembrane helix</keyword>
<feature type="transmembrane region" description="Helical" evidence="1">
    <location>
        <begin position="20"/>
        <end position="44"/>
    </location>
</feature>
<evidence type="ECO:0000313" key="2">
    <source>
        <dbReference type="EMBL" id="MBQ0937579.1"/>
    </source>
</evidence>
<accession>A0ABS5E2P1</accession>
<name>A0ABS5E2P1_9BURK</name>